<dbReference type="InterPro" id="IPR001025">
    <property type="entry name" value="BAH_dom"/>
</dbReference>
<keyword evidence="6 10" id="KW-0103">Bromodomain</keyword>
<evidence type="ECO:0000256" key="10">
    <source>
        <dbReference type="PROSITE-ProRule" id="PRU00035"/>
    </source>
</evidence>
<feature type="region of interest" description="Disordered" evidence="11">
    <location>
        <begin position="545"/>
        <end position="583"/>
    </location>
</feature>
<keyword evidence="7" id="KW-0804">Transcription</keyword>
<proteinExistence type="inferred from homology"/>
<dbReference type="InterPro" id="IPR037382">
    <property type="entry name" value="Rsc/polybromo"/>
</dbReference>
<evidence type="ECO:0000259" key="12">
    <source>
        <dbReference type="PROSITE" id="PS50014"/>
    </source>
</evidence>
<dbReference type="PROSITE" id="PS51038">
    <property type="entry name" value="BAH"/>
    <property type="match status" value="1"/>
</dbReference>
<feature type="compositionally biased region" description="Polar residues" evidence="11">
    <location>
        <begin position="558"/>
        <end position="579"/>
    </location>
</feature>
<dbReference type="Proteomes" id="UP000769528">
    <property type="component" value="Unassembled WGS sequence"/>
</dbReference>
<evidence type="ECO:0000256" key="6">
    <source>
        <dbReference type="ARBA" id="ARBA00023117"/>
    </source>
</evidence>
<dbReference type="InterPro" id="IPR036427">
    <property type="entry name" value="Bromodomain-like_sf"/>
</dbReference>
<gene>
    <name evidence="14" type="ORF">WICMUC_003786</name>
</gene>
<reference evidence="14" key="1">
    <citation type="journal article" date="2021" name="Open Biol.">
        <title>Shared evolutionary footprints suggest mitochondrial oxidative damage underlies multiple complex I losses in fungi.</title>
        <authorList>
            <person name="Schikora-Tamarit M.A."/>
            <person name="Marcet-Houben M."/>
            <person name="Nosek J."/>
            <person name="Gabaldon T."/>
        </authorList>
    </citation>
    <scope>NUCLEOTIDE SEQUENCE</scope>
    <source>
        <strain evidence="14">CBS6341</strain>
    </source>
</reference>
<dbReference type="PANTHER" id="PTHR16062">
    <property type="entry name" value="SWI/SNF-RELATED"/>
    <property type="match status" value="1"/>
</dbReference>
<feature type="domain" description="BAH" evidence="13">
    <location>
        <begin position="341"/>
        <end position="459"/>
    </location>
</feature>
<dbReference type="PRINTS" id="PR00503">
    <property type="entry name" value="BROMODOMAIN"/>
</dbReference>
<comment type="similarity">
    <text evidence="9">Belongs to the RSC1 family.</text>
</comment>
<dbReference type="GO" id="GO:0006338">
    <property type="term" value="P:chromatin remodeling"/>
    <property type="evidence" value="ECO:0007669"/>
    <property type="project" value="InterPro"/>
</dbReference>
<feature type="domain" description="Bromo" evidence="12">
    <location>
        <begin position="228"/>
        <end position="298"/>
    </location>
</feature>
<feature type="domain" description="Bromo" evidence="12">
    <location>
        <begin position="27"/>
        <end position="95"/>
    </location>
</feature>
<protein>
    <submittedName>
        <fullName evidence="14">Uncharacterized protein</fullName>
    </submittedName>
</protein>
<keyword evidence="4" id="KW-0156">Chromatin regulator</keyword>
<dbReference type="SMART" id="SM00297">
    <property type="entry name" value="BROMO"/>
    <property type="match status" value="2"/>
</dbReference>
<dbReference type="EMBL" id="JAEUBF010001028">
    <property type="protein sequence ID" value="KAH3673326.1"/>
    <property type="molecule type" value="Genomic_DNA"/>
</dbReference>
<evidence type="ECO:0000256" key="4">
    <source>
        <dbReference type="ARBA" id="ARBA00022853"/>
    </source>
</evidence>
<dbReference type="PANTHER" id="PTHR16062:SF21">
    <property type="entry name" value="CHROMATIN STRUCTURE-REMODELING COMPLEX SUBUNIT RSC1-RELATED"/>
    <property type="match status" value="1"/>
</dbReference>
<comment type="caution">
    <text evidence="14">The sequence shown here is derived from an EMBL/GenBank/DDBJ whole genome shotgun (WGS) entry which is preliminary data.</text>
</comment>
<dbReference type="Pfam" id="PF00439">
    <property type="entry name" value="Bromodomain"/>
    <property type="match status" value="2"/>
</dbReference>
<dbReference type="OrthoDB" id="1742084at2759"/>
<dbReference type="SMART" id="SM00439">
    <property type="entry name" value="BAH"/>
    <property type="match status" value="1"/>
</dbReference>
<sequence length="734" mass="84283">MSKELSNLSKKVKQFYDEIYTIKDTVHGYPIWEIFSVVPDKKIYPDYFQVITSPTSLNSIKKRYPYYSSANEFIRDLAQIIWNAKTYNQAGSDVYRYAELLDGFLTETVIPKFKKSGYEVGYPDLSPITAERAGTLIAYNLAPLPPTTQDSSLLITQPGTPVPEDYGNTTLNGDEGSEIDLNSRKNTKLTGGTKDQAHKRGRPPVIDKPFEQRIKNVLRTLKREKDRNSTLITFYFEKLPDSREFPEYYNVITDPMSLDEIRKKIKQRKYRDVKSFVDDIKKMLENAKYFNEQNSPIYAQAVDFEVLFNRSIEEEMRRPDSDFIPLDSLKIPLDQLELHGKLYKIGDWILINNPNDATKPIVSQLFRIWKTQDGQRWVNVCWYLRPEQTVHRVDRLFLENEVFKSGQYRDHTADEILGHCYVAYFTRYQRGDPANPYEGPLFICEYRYNDNDKNFNKIRTWKACLPDEVRDEEEHTIPLPHMRVFKKYESPLKHLLPANATIDMPIPEPTIGAANAPPLHGAVYLRDIDPQDDLGQYASSRICPKYIIRPNDPPPSENSPAIATPVATNPNRNTVSPNEQQQLHQQLQQLQRQQQQQQQQQQQAAMYHATPSFAPTTTASSFTLPLDLPTASAGLLRMDDAANSRRLGGIKPTSQGPLIWFRSPALNIPSRITPTVPLTSLNRIRKHRSTQLTDDNEDNDDDFEERPGNGIAGNVRLGHSAKYIAYKLQKIGKA</sequence>
<keyword evidence="15" id="KW-1185">Reference proteome</keyword>
<reference evidence="14" key="2">
    <citation type="submission" date="2021-01" db="EMBL/GenBank/DDBJ databases">
        <authorList>
            <person name="Schikora-Tamarit M.A."/>
        </authorList>
    </citation>
    <scope>NUCLEOTIDE SEQUENCE</scope>
    <source>
        <strain evidence="14">CBS6341</strain>
    </source>
</reference>
<evidence type="ECO:0000256" key="5">
    <source>
        <dbReference type="ARBA" id="ARBA00023015"/>
    </source>
</evidence>
<keyword evidence="3" id="KW-0677">Repeat</keyword>
<dbReference type="GO" id="GO:0016586">
    <property type="term" value="C:RSC-type complex"/>
    <property type="evidence" value="ECO:0007669"/>
    <property type="project" value="InterPro"/>
</dbReference>
<dbReference type="FunFam" id="2.30.30.490:FF:000016">
    <property type="entry name" value="RSC complex member"/>
    <property type="match status" value="1"/>
</dbReference>
<evidence type="ECO:0000256" key="9">
    <source>
        <dbReference type="ARBA" id="ARBA00061403"/>
    </source>
</evidence>
<dbReference type="SUPFAM" id="SSF47370">
    <property type="entry name" value="Bromodomain"/>
    <property type="match status" value="2"/>
</dbReference>
<feature type="region of interest" description="Disordered" evidence="11">
    <location>
        <begin position="687"/>
        <end position="711"/>
    </location>
</feature>
<dbReference type="Gene3D" id="1.20.920.10">
    <property type="entry name" value="Bromodomain-like"/>
    <property type="match status" value="2"/>
</dbReference>
<evidence type="ECO:0000256" key="11">
    <source>
        <dbReference type="SAM" id="MobiDB-lite"/>
    </source>
</evidence>
<evidence type="ECO:0000256" key="7">
    <source>
        <dbReference type="ARBA" id="ARBA00023163"/>
    </source>
</evidence>
<feature type="region of interest" description="Disordered" evidence="11">
    <location>
        <begin position="172"/>
        <end position="205"/>
    </location>
</feature>
<evidence type="ECO:0000256" key="1">
    <source>
        <dbReference type="ARBA" id="ARBA00004123"/>
    </source>
</evidence>
<dbReference type="Pfam" id="PF01426">
    <property type="entry name" value="BAH"/>
    <property type="match status" value="1"/>
</dbReference>
<keyword evidence="2" id="KW-0597">Phosphoprotein</keyword>
<keyword evidence="5" id="KW-0805">Transcription regulation</keyword>
<dbReference type="Gene3D" id="2.30.30.490">
    <property type="match status" value="1"/>
</dbReference>
<evidence type="ECO:0000256" key="3">
    <source>
        <dbReference type="ARBA" id="ARBA00022737"/>
    </source>
</evidence>
<keyword evidence="8" id="KW-0539">Nucleus</keyword>
<accession>A0A9P8TCK5</accession>
<dbReference type="GO" id="GO:0003682">
    <property type="term" value="F:chromatin binding"/>
    <property type="evidence" value="ECO:0007669"/>
    <property type="project" value="InterPro"/>
</dbReference>
<dbReference type="CDD" id="cd04717">
    <property type="entry name" value="BAH_polybromo"/>
    <property type="match status" value="1"/>
</dbReference>
<evidence type="ECO:0000256" key="8">
    <source>
        <dbReference type="ARBA" id="ARBA00023242"/>
    </source>
</evidence>
<evidence type="ECO:0000259" key="13">
    <source>
        <dbReference type="PROSITE" id="PS51038"/>
    </source>
</evidence>
<name>A0A9P8TCK5_9ASCO</name>
<organism evidence="14 15">
    <name type="scientific">Wickerhamomyces mucosus</name>
    <dbReference type="NCBI Taxonomy" id="1378264"/>
    <lineage>
        <taxon>Eukaryota</taxon>
        <taxon>Fungi</taxon>
        <taxon>Dikarya</taxon>
        <taxon>Ascomycota</taxon>
        <taxon>Saccharomycotina</taxon>
        <taxon>Saccharomycetes</taxon>
        <taxon>Phaffomycetales</taxon>
        <taxon>Wickerhamomycetaceae</taxon>
        <taxon>Wickerhamomyces</taxon>
    </lineage>
</organism>
<dbReference type="PROSITE" id="PS50014">
    <property type="entry name" value="BROMODOMAIN_2"/>
    <property type="match status" value="2"/>
</dbReference>
<dbReference type="GO" id="GO:0006368">
    <property type="term" value="P:transcription elongation by RNA polymerase II"/>
    <property type="evidence" value="ECO:0007669"/>
    <property type="project" value="TreeGrafter"/>
</dbReference>
<comment type="subcellular location">
    <subcellularLocation>
        <location evidence="1">Nucleus</location>
    </subcellularLocation>
</comment>
<dbReference type="AlphaFoldDB" id="A0A9P8TCK5"/>
<evidence type="ECO:0000313" key="14">
    <source>
        <dbReference type="EMBL" id="KAH3673326.1"/>
    </source>
</evidence>
<evidence type="ECO:0000313" key="15">
    <source>
        <dbReference type="Proteomes" id="UP000769528"/>
    </source>
</evidence>
<feature type="compositionally biased region" description="Acidic residues" evidence="11">
    <location>
        <begin position="694"/>
        <end position="704"/>
    </location>
</feature>
<evidence type="ECO:0000256" key="2">
    <source>
        <dbReference type="ARBA" id="ARBA00022553"/>
    </source>
</evidence>
<dbReference type="InterPro" id="IPR001487">
    <property type="entry name" value="Bromodomain"/>
</dbReference>
<dbReference type="InterPro" id="IPR043151">
    <property type="entry name" value="BAH_sf"/>
</dbReference>